<name>A0A7X2XX52_9LACO</name>
<dbReference type="Gene3D" id="3.40.630.10">
    <property type="entry name" value="Zn peptidases"/>
    <property type="match status" value="1"/>
</dbReference>
<dbReference type="Proteomes" id="UP000466388">
    <property type="component" value="Unassembled WGS sequence"/>
</dbReference>
<gene>
    <name evidence="5" type="ORF">GM612_08770</name>
</gene>
<dbReference type="EMBL" id="WNJO01000010">
    <property type="protein sequence ID" value="MTV82735.1"/>
    <property type="molecule type" value="Genomic_DNA"/>
</dbReference>
<evidence type="ECO:0000313" key="5">
    <source>
        <dbReference type="EMBL" id="MTV82735.1"/>
    </source>
</evidence>
<evidence type="ECO:0000259" key="4">
    <source>
        <dbReference type="Pfam" id="PF07687"/>
    </source>
</evidence>
<proteinExistence type="predicted"/>
<protein>
    <submittedName>
        <fullName evidence="5">M20/M25/M40 family metallo-hydrolase</fullName>
    </submittedName>
</protein>
<dbReference type="GO" id="GO:0006508">
    <property type="term" value="P:proteolysis"/>
    <property type="evidence" value="ECO:0007669"/>
    <property type="project" value="UniProtKB-KW"/>
</dbReference>
<dbReference type="InterPro" id="IPR002933">
    <property type="entry name" value="Peptidase_M20"/>
</dbReference>
<evidence type="ECO:0000313" key="6">
    <source>
        <dbReference type="Proteomes" id="UP000466388"/>
    </source>
</evidence>
<dbReference type="GO" id="GO:0046872">
    <property type="term" value="F:metal ion binding"/>
    <property type="evidence" value="ECO:0007669"/>
    <property type="project" value="UniProtKB-KW"/>
</dbReference>
<evidence type="ECO:0000256" key="2">
    <source>
        <dbReference type="ARBA" id="ARBA00022723"/>
    </source>
</evidence>
<dbReference type="Gene3D" id="3.30.70.360">
    <property type="match status" value="1"/>
</dbReference>
<dbReference type="Pfam" id="PF01546">
    <property type="entry name" value="Peptidase_M20"/>
    <property type="match status" value="1"/>
</dbReference>
<accession>A0A7X2XX52</accession>
<dbReference type="InterPro" id="IPR051458">
    <property type="entry name" value="Cyt/Met_Dipeptidase"/>
</dbReference>
<dbReference type="PANTHER" id="PTHR43270">
    <property type="entry name" value="BETA-ALA-HIS DIPEPTIDASE"/>
    <property type="match status" value="1"/>
</dbReference>
<organism evidence="5 6">
    <name type="scientific">Secundilactobacillus folii</name>
    <dbReference type="NCBI Taxonomy" id="2678357"/>
    <lineage>
        <taxon>Bacteria</taxon>
        <taxon>Bacillati</taxon>
        <taxon>Bacillota</taxon>
        <taxon>Bacilli</taxon>
        <taxon>Lactobacillales</taxon>
        <taxon>Lactobacillaceae</taxon>
        <taxon>Secundilactobacillus</taxon>
    </lineage>
</organism>
<dbReference type="RefSeq" id="WP_155432003.1">
    <property type="nucleotide sequence ID" value="NZ_WNJO01000010.1"/>
</dbReference>
<keyword evidence="6" id="KW-1185">Reference proteome</keyword>
<keyword evidence="3 5" id="KW-0378">Hydrolase</keyword>
<feature type="domain" description="Peptidase M20 dimerisation" evidence="4">
    <location>
        <begin position="187"/>
        <end position="340"/>
    </location>
</feature>
<sequence length="460" mass="50976">MSEKNIKNYQQKLVEYIHLSSVSAQHKNIPETAGFLKGIFEELGGQVKVFKDQKFPLVFADFPVKSSTDDVPTILFYNHYDVQPATPLDLWDSDPWTLTEKDDKLVARGIADCKGDLFVRLTALKNYLDEHGEPPVHIKFLVEGAEEIASQGMSYYLKKYASLFQTDLIIWESGSKNAIGQLVISGGNKGISCFELSTDSANSDLHSSNAAIIDGALWHLIDGIASLRKNGKIAIEGFYDGVERPSERARELAHKMYFSADKIKQQYKLQYPFIQGDNLEAIKEAYLFEPSFNIEGISGGYEEQSVKTVLPKHGVAKFDMRLVPGQDPVDIAAKVKNQLVQNGFGDVHVNYTMGVTPYRSDMDAPLITKLISTAQEVYGGEDKVEVLPTSAGTGPSYLFNHYLNAPVAAFGIGNANSGAHAPNENVFISDYYSGIKMIEKFFDKVKESGIVNKKQISIDN</sequence>
<keyword evidence="2" id="KW-0479">Metal-binding</keyword>
<dbReference type="Pfam" id="PF07687">
    <property type="entry name" value="M20_dimer"/>
    <property type="match status" value="1"/>
</dbReference>
<dbReference type="GO" id="GO:0005829">
    <property type="term" value="C:cytosol"/>
    <property type="evidence" value="ECO:0007669"/>
    <property type="project" value="TreeGrafter"/>
</dbReference>
<dbReference type="GO" id="GO:0009089">
    <property type="term" value="P:lysine biosynthetic process via diaminopimelate"/>
    <property type="evidence" value="ECO:0007669"/>
    <property type="project" value="TreeGrafter"/>
</dbReference>
<dbReference type="GO" id="GO:0008233">
    <property type="term" value="F:peptidase activity"/>
    <property type="evidence" value="ECO:0007669"/>
    <property type="project" value="UniProtKB-KW"/>
</dbReference>
<dbReference type="GO" id="GO:0009014">
    <property type="term" value="F:succinyl-diaminopimelate desuccinylase activity"/>
    <property type="evidence" value="ECO:0007669"/>
    <property type="project" value="TreeGrafter"/>
</dbReference>
<comment type="caution">
    <text evidence="5">The sequence shown here is derived from an EMBL/GenBank/DDBJ whole genome shotgun (WGS) entry which is preliminary data.</text>
</comment>
<reference evidence="5 6" key="1">
    <citation type="submission" date="2019-11" db="EMBL/GenBank/DDBJ databases">
        <title>Lactobacillus sp. nov. CRM56-3, isolated from fermented tea leaves.</title>
        <authorList>
            <person name="Phuengjayaem S."/>
            <person name="Tanasupawat S."/>
        </authorList>
    </citation>
    <scope>NUCLEOTIDE SEQUENCE [LARGE SCALE GENOMIC DNA]</scope>
    <source>
        <strain evidence="5 6">CRM56-3</strain>
    </source>
</reference>
<dbReference type="SUPFAM" id="SSF53187">
    <property type="entry name" value="Zn-dependent exopeptidases"/>
    <property type="match status" value="1"/>
</dbReference>
<evidence type="ECO:0000256" key="1">
    <source>
        <dbReference type="ARBA" id="ARBA00022670"/>
    </source>
</evidence>
<evidence type="ECO:0000256" key="3">
    <source>
        <dbReference type="ARBA" id="ARBA00022801"/>
    </source>
</evidence>
<dbReference type="InterPro" id="IPR011650">
    <property type="entry name" value="Peptidase_M20_dimer"/>
</dbReference>
<dbReference type="PANTHER" id="PTHR43270:SF8">
    <property type="entry name" value="DI- AND TRIPEPTIDASE DUG2-RELATED"/>
    <property type="match status" value="1"/>
</dbReference>
<dbReference type="AlphaFoldDB" id="A0A7X2XX52"/>
<keyword evidence="1" id="KW-0645">Protease</keyword>